<dbReference type="SUPFAM" id="SSF57850">
    <property type="entry name" value="RING/U-box"/>
    <property type="match status" value="1"/>
</dbReference>
<evidence type="ECO:0000256" key="9">
    <source>
        <dbReference type="ARBA" id="ARBA00022692"/>
    </source>
</evidence>
<evidence type="ECO:0000313" key="20">
    <source>
        <dbReference type="EMBL" id="PNF32643.1"/>
    </source>
</evidence>
<dbReference type="GO" id="GO:0008270">
    <property type="term" value="F:zinc ion binding"/>
    <property type="evidence" value="ECO:0007669"/>
    <property type="project" value="UniProtKB-KW"/>
</dbReference>
<protein>
    <recommendedName>
        <fullName evidence="5">RING-type E3 ubiquitin transferase</fullName>
        <ecNumber evidence="5">2.3.2.27</ecNumber>
    </recommendedName>
</protein>
<evidence type="ECO:0000256" key="2">
    <source>
        <dbReference type="ARBA" id="ARBA00004585"/>
    </source>
</evidence>
<keyword evidence="8" id="KW-0808">Transferase</keyword>
<gene>
    <name evidence="20" type="primary">Pex10</name>
    <name evidence="20" type="ORF">B7P43_G15047</name>
</gene>
<evidence type="ECO:0000256" key="18">
    <source>
        <dbReference type="PROSITE-ProRule" id="PRU00175"/>
    </source>
</evidence>
<name>A0A2J7QVN4_9NEOP</name>
<accession>A0A2J7QVN4</accession>
<evidence type="ECO:0000256" key="8">
    <source>
        <dbReference type="ARBA" id="ARBA00022679"/>
    </source>
</evidence>
<dbReference type="InterPro" id="IPR013083">
    <property type="entry name" value="Znf_RING/FYVE/PHD"/>
</dbReference>
<dbReference type="EMBL" id="NEVH01009776">
    <property type="protein sequence ID" value="PNF32643.1"/>
    <property type="molecule type" value="Genomic_DNA"/>
</dbReference>
<dbReference type="InterPro" id="IPR017907">
    <property type="entry name" value="Znf_RING_CS"/>
</dbReference>
<dbReference type="OrthoDB" id="6270329at2759"/>
<dbReference type="PROSITE" id="PS50089">
    <property type="entry name" value="ZF_RING_2"/>
    <property type="match status" value="1"/>
</dbReference>
<keyword evidence="7" id="KW-0962">Peroxisome biogenesis</keyword>
<dbReference type="Pfam" id="PF13639">
    <property type="entry name" value="zf-RING_2"/>
    <property type="match status" value="1"/>
</dbReference>
<dbReference type="AlphaFoldDB" id="A0A2J7QVN4"/>
<organism evidence="20 21">
    <name type="scientific">Cryptotermes secundus</name>
    <dbReference type="NCBI Taxonomy" id="105785"/>
    <lineage>
        <taxon>Eukaryota</taxon>
        <taxon>Metazoa</taxon>
        <taxon>Ecdysozoa</taxon>
        <taxon>Arthropoda</taxon>
        <taxon>Hexapoda</taxon>
        <taxon>Insecta</taxon>
        <taxon>Pterygota</taxon>
        <taxon>Neoptera</taxon>
        <taxon>Polyneoptera</taxon>
        <taxon>Dictyoptera</taxon>
        <taxon>Blattodea</taxon>
        <taxon>Blattoidea</taxon>
        <taxon>Termitoidae</taxon>
        <taxon>Kalotermitidae</taxon>
        <taxon>Cryptotermitinae</taxon>
        <taxon>Cryptotermes</taxon>
    </lineage>
</organism>
<dbReference type="InterPro" id="IPR001841">
    <property type="entry name" value="Znf_RING"/>
</dbReference>
<keyword evidence="16" id="KW-0472">Membrane</keyword>
<keyword evidence="6" id="KW-0813">Transport</keyword>
<dbReference type="InterPro" id="IPR006845">
    <property type="entry name" value="Pex_N"/>
</dbReference>
<keyword evidence="9" id="KW-0812">Transmembrane</keyword>
<dbReference type="GO" id="GO:0016558">
    <property type="term" value="P:protein import into peroxisome matrix"/>
    <property type="evidence" value="ECO:0007669"/>
    <property type="project" value="InterPro"/>
</dbReference>
<keyword evidence="10" id="KW-0479">Metal-binding</keyword>
<keyword evidence="11 18" id="KW-0863">Zinc-finger</keyword>
<dbReference type="Gene3D" id="3.30.40.10">
    <property type="entry name" value="Zinc/RING finger domain, C3HC4 (zinc finger)"/>
    <property type="match status" value="1"/>
</dbReference>
<dbReference type="GO" id="GO:0005778">
    <property type="term" value="C:peroxisomal membrane"/>
    <property type="evidence" value="ECO:0007669"/>
    <property type="project" value="UniProtKB-SubCell"/>
</dbReference>
<keyword evidence="17" id="KW-0576">Peroxisome</keyword>
<evidence type="ECO:0000256" key="12">
    <source>
        <dbReference type="ARBA" id="ARBA00022786"/>
    </source>
</evidence>
<comment type="pathway">
    <text evidence="3">Protein modification; protein ubiquitination.</text>
</comment>
<keyword evidence="14" id="KW-0653">Protein transport</keyword>
<keyword evidence="12" id="KW-0833">Ubl conjugation pathway</keyword>
<dbReference type="FunCoup" id="A0A2J7QVN4">
    <property type="interactions" value="1502"/>
</dbReference>
<dbReference type="CDD" id="cd16527">
    <property type="entry name" value="RING-HC_PEX10"/>
    <property type="match status" value="1"/>
</dbReference>
<comment type="caution">
    <text evidence="20">The sequence shown here is derived from an EMBL/GenBank/DDBJ whole genome shotgun (WGS) entry which is preliminary data.</text>
</comment>
<evidence type="ECO:0000256" key="3">
    <source>
        <dbReference type="ARBA" id="ARBA00004906"/>
    </source>
</evidence>
<evidence type="ECO:0000259" key="19">
    <source>
        <dbReference type="PROSITE" id="PS50089"/>
    </source>
</evidence>
<evidence type="ECO:0000256" key="10">
    <source>
        <dbReference type="ARBA" id="ARBA00022723"/>
    </source>
</evidence>
<evidence type="ECO:0000256" key="16">
    <source>
        <dbReference type="ARBA" id="ARBA00023136"/>
    </source>
</evidence>
<dbReference type="STRING" id="105785.A0A2J7QVN4"/>
<evidence type="ECO:0000313" key="21">
    <source>
        <dbReference type="Proteomes" id="UP000235965"/>
    </source>
</evidence>
<dbReference type="PROSITE" id="PS00518">
    <property type="entry name" value="ZF_RING_1"/>
    <property type="match status" value="1"/>
</dbReference>
<evidence type="ECO:0000256" key="4">
    <source>
        <dbReference type="ARBA" id="ARBA00008704"/>
    </source>
</evidence>
<evidence type="ECO:0000256" key="14">
    <source>
        <dbReference type="ARBA" id="ARBA00022927"/>
    </source>
</evidence>
<evidence type="ECO:0000256" key="15">
    <source>
        <dbReference type="ARBA" id="ARBA00022989"/>
    </source>
</evidence>
<keyword evidence="13" id="KW-0862">Zinc</keyword>
<feature type="domain" description="RING-type" evidence="19">
    <location>
        <begin position="246"/>
        <end position="284"/>
    </location>
</feature>
<dbReference type="Proteomes" id="UP000235965">
    <property type="component" value="Unassembled WGS sequence"/>
</dbReference>
<sequence>MASIKNFTRAGQAEILRAAQKDEQVTDRLSDLVFDVVHMFFGNRRWLKSRNLRETLASFLYYGFTTVPGYQTLGEEYTGMIQISKANKNVPDKFLRIFMVIINCGGEVLFRDLLTRLEEHLKLPSSVTQLRPEAQSKLLSYVRIIKHLIPYLHRLHKGIFYLNGNYYHIAKRLSGINYILVRQWLKAEVSHSGFKILGVISLLYLLLLAVHTCVSRLKLGHASADVLTLRDVELKVPVTAGTRLQCTLCLETRKNTSVTPCGHLFCWNCIMEWVQMQQICPLCRERVMPSRVVLLQNYDSTH</sequence>
<comment type="similarity">
    <text evidence="4">Belongs to the pex2/pex10/pex12 family.</text>
</comment>
<keyword evidence="21" id="KW-1185">Reference proteome</keyword>
<dbReference type="PANTHER" id="PTHR23350">
    <property type="entry name" value="PEROXISOME ASSEMBLY PROTEIN 10"/>
    <property type="match status" value="1"/>
</dbReference>
<keyword evidence="15" id="KW-1133">Transmembrane helix</keyword>
<dbReference type="Pfam" id="PF04757">
    <property type="entry name" value="Pex2_Pex12"/>
    <property type="match status" value="1"/>
</dbReference>
<evidence type="ECO:0000256" key="5">
    <source>
        <dbReference type="ARBA" id="ARBA00012483"/>
    </source>
</evidence>
<evidence type="ECO:0000256" key="1">
    <source>
        <dbReference type="ARBA" id="ARBA00000900"/>
    </source>
</evidence>
<dbReference type="GO" id="GO:0061630">
    <property type="term" value="F:ubiquitin protein ligase activity"/>
    <property type="evidence" value="ECO:0007669"/>
    <property type="project" value="UniProtKB-EC"/>
</dbReference>
<evidence type="ECO:0000256" key="7">
    <source>
        <dbReference type="ARBA" id="ARBA00022593"/>
    </source>
</evidence>
<dbReference type="PANTHER" id="PTHR23350:SF0">
    <property type="entry name" value="PEROXISOME BIOGENESIS FACTOR 10"/>
    <property type="match status" value="1"/>
</dbReference>
<dbReference type="SMART" id="SM00184">
    <property type="entry name" value="RING"/>
    <property type="match status" value="1"/>
</dbReference>
<comment type="catalytic activity">
    <reaction evidence="1">
        <text>S-ubiquitinyl-[E2 ubiquitin-conjugating enzyme]-L-cysteine + [acceptor protein]-L-lysine = [E2 ubiquitin-conjugating enzyme]-L-cysteine + N(6)-ubiquitinyl-[acceptor protein]-L-lysine.</text>
        <dbReference type="EC" id="2.3.2.27"/>
    </reaction>
</comment>
<dbReference type="InterPro" id="IPR025654">
    <property type="entry name" value="PEX2/10"/>
</dbReference>
<evidence type="ECO:0000256" key="11">
    <source>
        <dbReference type="ARBA" id="ARBA00022771"/>
    </source>
</evidence>
<evidence type="ECO:0000256" key="6">
    <source>
        <dbReference type="ARBA" id="ARBA00022448"/>
    </source>
</evidence>
<dbReference type="InParanoid" id="A0A2J7QVN4"/>
<reference evidence="20 21" key="1">
    <citation type="submission" date="2017-12" db="EMBL/GenBank/DDBJ databases">
        <title>Hemimetabolous genomes reveal molecular basis of termite eusociality.</title>
        <authorList>
            <person name="Harrison M.C."/>
            <person name="Jongepier E."/>
            <person name="Robertson H.M."/>
            <person name="Arning N."/>
            <person name="Bitard-Feildel T."/>
            <person name="Chao H."/>
            <person name="Childers C.P."/>
            <person name="Dinh H."/>
            <person name="Doddapaneni H."/>
            <person name="Dugan S."/>
            <person name="Gowin J."/>
            <person name="Greiner C."/>
            <person name="Han Y."/>
            <person name="Hu H."/>
            <person name="Hughes D.S.T."/>
            <person name="Huylmans A.-K."/>
            <person name="Kemena C."/>
            <person name="Kremer L.P.M."/>
            <person name="Lee S.L."/>
            <person name="Lopez-Ezquerra A."/>
            <person name="Mallet L."/>
            <person name="Monroy-Kuhn J.M."/>
            <person name="Moser A."/>
            <person name="Murali S.C."/>
            <person name="Muzny D.M."/>
            <person name="Otani S."/>
            <person name="Piulachs M.-D."/>
            <person name="Poelchau M."/>
            <person name="Qu J."/>
            <person name="Schaub F."/>
            <person name="Wada-Katsumata A."/>
            <person name="Worley K.C."/>
            <person name="Xie Q."/>
            <person name="Ylla G."/>
            <person name="Poulsen M."/>
            <person name="Gibbs R.A."/>
            <person name="Schal C."/>
            <person name="Richards S."/>
            <person name="Belles X."/>
            <person name="Korb J."/>
            <person name="Bornberg-Bauer E."/>
        </authorList>
    </citation>
    <scope>NUCLEOTIDE SEQUENCE [LARGE SCALE GENOMIC DNA]</scope>
    <source>
        <tissue evidence="20">Whole body</tissue>
    </source>
</reference>
<evidence type="ECO:0000256" key="13">
    <source>
        <dbReference type="ARBA" id="ARBA00022833"/>
    </source>
</evidence>
<comment type="subcellular location">
    <subcellularLocation>
        <location evidence="2">Peroxisome membrane</location>
        <topology evidence="2">Multi-pass membrane protein</topology>
    </subcellularLocation>
</comment>
<evidence type="ECO:0000256" key="17">
    <source>
        <dbReference type="ARBA" id="ARBA00023140"/>
    </source>
</evidence>
<proteinExistence type="inferred from homology"/>
<dbReference type="EC" id="2.3.2.27" evidence="5"/>